<dbReference type="Gene3D" id="1.10.10.10">
    <property type="entry name" value="Winged helix-like DNA-binding domain superfamily/Winged helix DNA-binding domain"/>
    <property type="match status" value="1"/>
</dbReference>
<evidence type="ECO:0008006" key="4">
    <source>
        <dbReference type="Google" id="ProtNLM"/>
    </source>
</evidence>
<evidence type="ECO:0000313" key="3">
    <source>
        <dbReference type="Proteomes" id="UP000028186"/>
    </source>
</evidence>
<gene>
    <name evidence="2" type="ORF">RG1141_CH23610</name>
</gene>
<sequence length="253" mass="28699">MSGARPFRDVKLQWLQQLSCDKDVSDSARSVALYIVTTHLNGHTEKAWPSYQTIADATGKSVKTIQRAVRELEVKGWFEVQRGNGVGHNTEYRPSAASILRASDAREKTDKVVTLYPNEGGQNRPERRSDLSSEGGQICPPNLEKEKIYKPNPREDAPPRVETRRAVPLVFVAETKADQVEQWRNWLRRHGFPSIDALGMRTVKTGKPGYALPSYWPPDETSPSALDWITFFSRRRDHIADETARQTDLRRAS</sequence>
<organism evidence="2 3">
    <name type="scientific">Neorhizobium galegae bv. officinalis bv. officinalis str. HAMBI 1141</name>
    <dbReference type="NCBI Taxonomy" id="1028801"/>
    <lineage>
        <taxon>Bacteria</taxon>
        <taxon>Pseudomonadati</taxon>
        <taxon>Pseudomonadota</taxon>
        <taxon>Alphaproteobacteria</taxon>
        <taxon>Hyphomicrobiales</taxon>
        <taxon>Rhizobiaceae</taxon>
        <taxon>Rhizobium/Agrobacterium group</taxon>
        <taxon>Neorhizobium</taxon>
    </lineage>
</organism>
<dbReference type="Pfam" id="PF13730">
    <property type="entry name" value="HTH_36"/>
    <property type="match status" value="1"/>
</dbReference>
<dbReference type="RefSeq" id="WP_038543983.1">
    <property type="nucleotide sequence ID" value="NZ_HG938355.1"/>
</dbReference>
<feature type="region of interest" description="Disordered" evidence="1">
    <location>
        <begin position="113"/>
        <end position="160"/>
    </location>
</feature>
<dbReference type="KEGG" id="ngl:RG1141_CH23610"/>
<dbReference type="HOGENOM" id="CLU_1097007_0_0_5"/>
<evidence type="ECO:0000256" key="1">
    <source>
        <dbReference type="SAM" id="MobiDB-lite"/>
    </source>
</evidence>
<proteinExistence type="predicted"/>
<dbReference type="eggNOG" id="ENOG502ZYGU">
    <property type="taxonomic scope" value="Bacteria"/>
</dbReference>
<dbReference type="Proteomes" id="UP000028186">
    <property type="component" value="Chromosome I"/>
</dbReference>
<evidence type="ECO:0000313" key="2">
    <source>
        <dbReference type="EMBL" id="CDN54699.1"/>
    </source>
</evidence>
<accession>A0A068T981</accession>
<feature type="compositionally biased region" description="Basic and acidic residues" evidence="1">
    <location>
        <begin position="143"/>
        <end position="160"/>
    </location>
</feature>
<dbReference type="InterPro" id="IPR036388">
    <property type="entry name" value="WH-like_DNA-bd_sf"/>
</dbReference>
<reference evidence="3" key="1">
    <citation type="journal article" date="2014" name="BMC Genomics">
        <title>Genome sequencing of two Neorhizobium galegae strains reveals a noeT gene responsible for the unusual acetylation of the nodulation factors.</title>
        <authorList>
            <person name="Osterman J."/>
            <person name="Marsh J."/>
            <person name="Laine P.K."/>
            <person name="Zeng Z."/>
            <person name="Alatalo E."/>
            <person name="Sullivan J.T."/>
            <person name="Young J.P."/>
            <person name="Thomas-Oates J."/>
            <person name="Paulin L."/>
            <person name="Lindstrom K."/>
        </authorList>
    </citation>
    <scope>NUCLEOTIDE SEQUENCE [LARGE SCALE GENOMIC DNA]</scope>
    <source>
        <strain evidence="3">HAMBI 1141</strain>
    </source>
</reference>
<name>A0A068T981_NEOGA</name>
<dbReference type="AlphaFoldDB" id="A0A068T981"/>
<dbReference type="EMBL" id="HG938355">
    <property type="protein sequence ID" value="CDN54699.1"/>
    <property type="molecule type" value="Genomic_DNA"/>
</dbReference>
<protein>
    <recommendedName>
        <fullName evidence="4">Helix-turn-helix domain-containing protein</fullName>
    </recommendedName>
</protein>